<accession>A0A7J5Y2S0</accession>
<dbReference type="SUPFAM" id="SSF51316">
    <property type="entry name" value="Mss4-like"/>
    <property type="match status" value="1"/>
</dbReference>
<dbReference type="PANTHER" id="PTHR11991">
    <property type="entry name" value="TRANSLATIONALLY CONTROLLED TUMOR PROTEIN-RELATED"/>
    <property type="match status" value="1"/>
</dbReference>
<organism evidence="4 5">
    <name type="scientific">Dissostichus mawsoni</name>
    <name type="common">Antarctic cod</name>
    <dbReference type="NCBI Taxonomy" id="36200"/>
    <lineage>
        <taxon>Eukaryota</taxon>
        <taxon>Metazoa</taxon>
        <taxon>Chordata</taxon>
        <taxon>Craniata</taxon>
        <taxon>Vertebrata</taxon>
        <taxon>Euteleostomi</taxon>
        <taxon>Actinopterygii</taxon>
        <taxon>Neopterygii</taxon>
        <taxon>Teleostei</taxon>
        <taxon>Neoteleostei</taxon>
        <taxon>Acanthomorphata</taxon>
        <taxon>Eupercaria</taxon>
        <taxon>Perciformes</taxon>
        <taxon>Notothenioidei</taxon>
        <taxon>Nototheniidae</taxon>
        <taxon>Dissostichus</taxon>
    </lineage>
</organism>
<keyword evidence="5" id="KW-1185">Reference proteome</keyword>
<dbReference type="PRINTS" id="PR01653">
    <property type="entry name" value="TCTPROTEIN"/>
</dbReference>
<dbReference type="AlphaFoldDB" id="A0A7J5Y2S0"/>
<comment type="similarity">
    <text evidence="2">Belongs to the TCTP family.</text>
</comment>
<dbReference type="PROSITE" id="PS01003">
    <property type="entry name" value="TCTP_2"/>
    <property type="match status" value="1"/>
</dbReference>
<dbReference type="InterPro" id="IPR011057">
    <property type="entry name" value="Mss4-like_sf"/>
</dbReference>
<dbReference type="InterPro" id="IPR018105">
    <property type="entry name" value="Translational_control_tumour_p"/>
</dbReference>
<dbReference type="GO" id="GO:0005509">
    <property type="term" value="F:calcium ion binding"/>
    <property type="evidence" value="ECO:0007669"/>
    <property type="project" value="TreeGrafter"/>
</dbReference>
<dbReference type="Gene3D" id="2.170.150.10">
    <property type="entry name" value="Metal Binding Protein, Guanine Nucleotide Exchange Factor, Chain A"/>
    <property type="match status" value="1"/>
</dbReference>
<gene>
    <name evidence="4" type="ORF">F7725_001816</name>
</gene>
<dbReference type="InterPro" id="IPR011323">
    <property type="entry name" value="Mss4/transl-control_tumour"/>
</dbReference>
<comment type="caution">
    <text evidence="4">The sequence shown here is derived from an EMBL/GenBank/DDBJ whole genome shotgun (WGS) entry which is preliminary data.</text>
</comment>
<dbReference type="FunFam" id="2.170.150.10:FF:000002">
    <property type="entry name" value="Translationally-controlled tumor protein homolog"/>
    <property type="match status" value="1"/>
</dbReference>
<evidence type="ECO:0000313" key="4">
    <source>
        <dbReference type="EMBL" id="KAF3842967.1"/>
    </source>
</evidence>
<dbReference type="Proteomes" id="UP000518266">
    <property type="component" value="Unassembled WGS sequence"/>
</dbReference>
<dbReference type="InterPro" id="IPR034737">
    <property type="entry name" value="TCTP"/>
</dbReference>
<proteinExistence type="inferred from homology"/>
<feature type="domain" description="TCTP" evidence="3">
    <location>
        <begin position="1"/>
        <end position="168"/>
    </location>
</feature>
<dbReference type="PROSITE" id="PS51797">
    <property type="entry name" value="TCTP_3"/>
    <property type="match status" value="1"/>
</dbReference>
<dbReference type="PANTHER" id="PTHR11991:SF0">
    <property type="entry name" value="TRANSLATIONALLY-CONTROLLED TUMOR PROTEIN"/>
    <property type="match status" value="1"/>
</dbReference>
<dbReference type="GO" id="GO:0005737">
    <property type="term" value="C:cytoplasm"/>
    <property type="evidence" value="ECO:0007669"/>
    <property type="project" value="TreeGrafter"/>
</dbReference>
<name>A0A7J5Y2S0_DISMA</name>
<reference evidence="4 5" key="1">
    <citation type="submission" date="2020-03" db="EMBL/GenBank/DDBJ databases">
        <title>Dissostichus mawsoni Genome sequencing and assembly.</title>
        <authorList>
            <person name="Park H."/>
        </authorList>
    </citation>
    <scope>NUCLEOTIDE SEQUENCE [LARGE SCALE GENOMIC DNA]</scope>
    <source>
        <strain evidence="4">DM0001</strain>
        <tissue evidence="4">Muscle</tissue>
    </source>
</reference>
<evidence type="ECO:0000256" key="1">
    <source>
        <dbReference type="ARBA" id="ARBA00014759"/>
    </source>
</evidence>
<dbReference type="OrthoDB" id="10248936at2759"/>
<evidence type="ECO:0000259" key="3">
    <source>
        <dbReference type="PROSITE" id="PS51797"/>
    </source>
</evidence>
<dbReference type="Pfam" id="PF00838">
    <property type="entry name" value="TCTP"/>
    <property type="match status" value="1"/>
</dbReference>
<sequence>MNIYKDVISGDEMFSNTFKLSISGLFYEVEGKTVTRTEGFDDALIGANASAEEMTDGNDSSTISGVDIVLNHSLQRVEFTKKSFMAYIKGYVKAIKTHLEKENPDRVEAFKAEAPDAIKKIVANFSNYEFFTGESLDSEGLVGLLDYREDGITPFMLFFKDGLIEEKCPVVMQSDAIRGRGGPGGLISTYTALFCWSASTALYRFILCARAEKHMSNTTCRSALTIFPSDFFFLSCSN</sequence>
<dbReference type="InterPro" id="IPR018103">
    <property type="entry name" value="Translation_control_tumour_CS"/>
</dbReference>
<evidence type="ECO:0000256" key="2">
    <source>
        <dbReference type="PROSITE-ProRule" id="PRU01133"/>
    </source>
</evidence>
<dbReference type="EMBL" id="JAAKFY010000018">
    <property type="protein sequence ID" value="KAF3842967.1"/>
    <property type="molecule type" value="Genomic_DNA"/>
</dbReference>
<protein>
    <recommendedName>
        <fullName evidence="1">Translationally-controlled tumor protein homolog</fullName>
    </recommendedName>
</protein>
<evidence type="ECO:0000313" key="5">
    <source>
        <dbReference type="Proteomes" id="UP000518266"/>
    </source>
</evidence>